<accession>A0A7Y0L5A9</accession>
<dbReference type="AlphaFoldDB" id="A0A7Y0L5A9"/>
<dbReference type="EMBL" id="JABBVZ010000029">
    <property type="protein sequence ID" value="NMP22725.1"/>
    <property type="molecule type" value="Genomic_DNA"/>
</dbReference>
<keyword evidence="1" id="KW-0732">Signal</keyword>
<name>A0A7Y0L5A9_9FIRM</name>
<evidence type="ECO:0000313" key="3">
    <source>
        <dbReference type="Proteomes" id="UP000533476"/>
    </source>
</evidence>
<comment type="caution">
    <text evidence="2">The sequence shown here is derived from an EMBL/GenBank/DDBJ whole genome shotgun (WGS) entry which is preliminary data.</text>
</comment>
<feature type="signal peptide" evidence="1">
    <location>
        <begin position="1"/>
        <end position="23"/>
    </location>
</feature>
<dbReference type="RefSeq" id="WP_169099303.1">
    <property type="nucleotide sequence ID" value="NZ_JABBVZ010000029.1"/>
</dbReference>
<proteinExistence type="predicted"/>
<evidence type="ECO:0000256" key="1">
    <source>
        <dbReference type="SAM" id="SignalP"/>
    </source>
</evidence>
<keyword evidence="3" id="KW-1185">Reference proteome</keyword>
<dbReference type="Proteomes" id="UP000533476">
    <property type="component" value="Unassembled WGS sequence"/>
</dbReference>
<protein>
    <submittedName>
        <fullName evidence="2">Uncharacterized protein</fullName>
    </submittedName>
</protein>
<feature type="chain" id="PRO_5038605533" evidence="1">
    <location>
        <begin position="24"/>
        <end position="70"/>
    </location>
</feature>
<reference evidence="2 3" key="1">
    <citation type="submission" date="2020-04" db="EMBL/GenBank/DDBJ databases">
        <authorList>
            <person name="Zhang R."/>
            <person name="Schippers A."/>
        </authorList>
    </citation>
    <scope>NUCLEOTIDE SEQUENCE [LARGE SCALE GENOMIC DNA]</scope>
    <source>
        <strain evidence="2 3">DSM 109850</strain>
    </source>
</reference>
<organism evidence="2 3">
    <name type="scientific">Sulfobacillus harzensis</name>
    <dbReference type="NCBI Taxonomy" id="2729629"/>
    <lineage>
        <taxon>Bacteria</taxon>
        <taxon>Bacillati</taxon>
        <taxon>Bacillota</taxon>
        <taxon>Clostridia</taxon>
        <taxon>Eubacteriales</taxon>
        <taxon>Clostridiales Family XVII. Incertae Sedis</taxon>
        <taxon>Sulfobacillus</taxon>
    </lineage>
</organism>
<evidence type="ECO:0000313" key="2">
    <source>
        <dbReference type="EMBL" id="NMP22725.1"/>
    </source>
</evidence>
<sequence>MKRILIGLLSVAALLAASAPSYADAVTSSGPGKPVYAVSNTGSSAGQANRSTTGTAMKTTNDRVEFIWDF</sequence>
<gene>
    <name evidence="2" type="ORF">HIJ39_10225</name>
</gene>